<reference evidence="2 3" key="1">
    <citation type="submission" date="2019-12" db="EMBL/GenBank/DDBJ databases">
        <title>Genomic-based taxomic classification of the family Erythrobacteraceae.</title>
        <authorList>
            <person name="Xu L."/>
        </authorList>
    </citation>
    <scope>NUCLEOTIDE SEQUENCE [LARGE SCALE GENOMIC DNA]</scope>
    <source>
        <strain evidence="2 3">JCM 17802</strain>
    </source>
</reference>
<accession>A0A6I4SLD4</accession>
<keyword evidence="1" id="KW-0472">Membrane</keyword>
<dbReference type="Proteomes" id="UP000468943">
    <property type="component" value="Unassembled WGS sequence"/>
</dbReference>
<evidence type="ECO:0000256" key="1">
    <source>
        <dbReference type="SAM" id="Phobius"/>
    </source>
</evidence>
<evidence type="ECO:0000313" key="2">
    <source>
        <dbReference type="EMBL" id="MXO56535.1"/>
    </source>
</evidence>
<proteinExistence type="predicted"/>
<dbReference type="OrthoDB" id="9789685at2"/>
<keyword evidence="3" id="KW-1185">Reference proteome</keyword>
<keyword evidence="1" id="KW-0812">Transmembrane</keyword>
<gene>
    <name evidence="2" type="ORF">GRI36_06535</name>
</gene>
<organism evidence="2 3">
    <name type="scientific">Pontixanthobacter gangjinensis</name>
    <dbReference type="NCBI Taxonomy" id="1028742"/>
    <lineage>
        <taxon>Bacteria</taxon>
        <taxon>Pseudomonadati</taxon>
        <taxon>Pseudomonadota</taxon>
        <taxon>Alphaproteobacteria</taxon>
        <taxon>Sphingomonadales</taxon>
        <taxon>Erythrobacteraceae</taxon>
        <taxon>Pontixanthobacter</taxon>
    </lineage>
</organism>
<feature type="transmembrane region" description="Helical" evidence="1">
    <location>
        <begin position="20"/>
        <end position="43"/>
    </location>
</feature>
<dbReference type="Pfam" id="PF13852">
    <property type="entry name" value="DUF4197"/>
    <property type="match status" value="1"/>
</dbReference>
<dbReference type="PROSITE" id="PS51257">
    <property type="entry name" value="PROKAR_LIPOPROTEIN"/>
    <property type="match status" value="1"/>
</dbReference>
<evidence type="ECO:0000313" key="3">
    <source>
        <dbReference type="Proteomes" id="UP000468943"/>
    </source>
</evidence>
<dbReference type="EMBL" id="WTYS01000001">
    <property type="protein sequence ID" value="MXO56535.1"/>
    <property type="molecule type" value="Genomic_DNA"/>
</dbReference>
<dbReference type="RefSeq" id="WP_160597724.1">
    <property type="nucleotide sequence ID" value="NZ_WTYS01000001.1"/>
</dbReference>
<dbReference type="InterPro" id="IPR006311">
    <property type="entry name" value="TAT_signal"/>
</dbReference>
<sequence>MTDLSKQPLSFSDPIGRRLFLSGIGGASALALSGCAALPGFGFTDAIRRLLFLSSERAFARLTNEGGFWDQQVGRIGLASIMGTRGNILSDILTSAVFKDQLEDAFAALAVEGSERAAPLVADAVRVLGIQAAADLVRGGPTAATAFLRGEMGEQLVEAMVPELGQAIRLARDPVVGRAISSLSGVDVGGVASRLSGQINDAIWNEMGIEEAAIRRNPRATNDPVLIGVFGVAAGL</sequence>
<dbReference type="PROSITE" id="PS51318">
    <property type="entry name" value="TAT"/>
    <property type="match status" value="1"/>
</dbReference>
<comment type="caution">
    <text evidence="2">The sequence shown here is derived from an EMBL/GenBank/DDBJ whole genome shotgun (WGS) entry which is preliminary data.</text>
</comment>
<name>A0A6I4SLD4_9SPHN</name>
<protein>
    <submittedName>
        <fullName evidence="2">DUF4197 family protein</fullName>
    </submittedName>
</protein>
<dbReference type="InterPro" id="IPR025245">
    <property type="entry name" value="DUF4197"/>
</dbReference>
<keyword evidence="1" id="KW-1133">Transmembrane helix</keyword>
<dbReference type="AlphaFoldDB" id="A0A6I4SLD4"/>